<comment type="caution">
    <text evidence="2">The sequence shown here is derived from an EMBL/GenBank/DDBJ whole genome shotgun (WGS) entry which is preliminary data.</text>
</comment>
<sequence length="304" mass="35016">MDSEKYMTFFKLFVPIALIVSLIINFNLSSRLGELESTISSLSSNQHNIINNVNDQTNQVQAILNDFKEEQSLISFVHTDFRPKESAKDQMEAAFKWRVKELDSNSEVIFHYAIGDNKEWTSLSPDEIEKGLYQVNFPLEISLEPQWEVGLSITGSNTKEESKQEIDERMDKENRQKSLNYYVTVTTDDTVKSGEVHTEHLGYYGTNYYGIIQTDINIHDKTFSASLVNHGPDPTSHVIEEAYLLIYDNEKLKEEKKMKAETENLPPDDSIRSFHLDEEKKSEDMRLAVKVVYSDGAVFEKEVY</sequence>
<keyword evidence="1" id="KW-0812">Transmembrane</keyword>
<keyword evidence="1" id="KW-1133">Transmembrane helix</keyword>
<reference evidence="2 3" key="1">
    <citation type="submission" date="2019-04" db="EMBL/GenBank/DDBJ databases">
        <title>Bacillus caeni sp. nov., a bacterium isolated from mangrove sediment.</title>
        <authorList>
            <person name="Huang H."/>
            <person name="Mo K."/>
            <person name="Hu Y."/>
        </authorList>
    </citation>
    <scope>NUCLEOTIDE SEQUENCE [LARGE SCALE GENOMIC DNA]</scope>
    <source>
        <strain evidence="2 3">HB172195</strain>
    </source>
</reference>
<feature type="transmembrane region" description="Helical" evidence="1">
    <location>
        <begin position="6"/>
        <end position="28"/>
    </location>
</feature>
<dbReference type="AlphaFoldDB" id="A0A5R9F7H1"/>
<evidence type="ECO:0000313" key="2">
    <source>
        <dbReference type="EMBL" id="TLS36454.1"/>
    </source>
</evidence>
<dbReference type="OrthoDB" id="2800840at2"/>
<accession>A0A5R9F7H1</accession>
<keyword evidence="1" id="KW-0472">Membrane</keyword>
<gene>
    <name evidence="2" type="ORF">FCL54_14615</name>
</gene>
<evidence type="ECO:0000256" key="1">
    <source>
        <dbReference type="SAM" id="Phobius"/>
    </source>
</evidence>
<keyword evidence="3" id="KW-1185">Reference proteome</keyword>
<organism evidence="2 3">
    <name type="scientific">Exobacillus caeni</name>
    <dbReference type="NCBI Taxonomy" id="2574798"/>
    <lineage>
        <taxon>Bacteria</taxon>
        <taxon>Bacillati</taxon>
        <taxon>Bacillota</taxon>
        <taxon>Bacilli</taxon>
        <taxon>Bacillales</taxon>
        <taxon>Guptibacillaceae</taxon>
        <taxon>Exobacillus</taxon>
    </lineage>
</organism>
<dbReference type="EMBL" id="SWLG01000010">
    <property type="protein sequence ID" value="TLS36454.1"/>
    <property type="molecule type" value="Genomic_DNA"/>
</dbReference>
<evidence type="ECO:0000313" key="3">
    <source>
        <dbReference type="Proteomes" id="UP000308230"/>
    </source>
</evidence>
<dbReference type="RefSeq" id="WP_138127490.1">
    <property type="nucleotide sequence ID" value="NZ_SWLG01000010.1"/>
</dbReference>
<proteinExistence type="predicted"/>
<dbReference type="Proteomes" id="UP000308230">
    <property type="component" value="Unassembled WGS sequence"/>
</dbReference>
<name>A0A5R9F7H1_9BACL</name>
<protein>
    <submittedName>
        <fullName evidence="2">Uncharacterized protein</fullName>
    </submittedName>
</protein>